<evidence type="ECO:0000256" key="1">
    <source>
        <dbReference type="ARBA" id="ARBA00022729"/>
    </source>
</evidence>
<dbReference type="Proteomes" id="UP000821853">
    <property type="component" value="Unassembled WGS sequence"/>
</dbReference>
<feature type="region of interest" description="Disordered" evidence="4">
    <location>
        <begin position="65"/>
        <end position="99"/>
    </location>
</feature>
<evidence type="ECO:0000256" key="2">
    <source>
        <dbReference type="ARBA" id="ARBA00023157"/>
    </source>
</evidence>
<dbReference type="GO" id="GO:0030424">
    <property type="term" value="C:axon"/>
    <property type="evidence" value="ECO:0007669"/>
    <property type="project" value="TreeGrafter"/>
</dbReference>
<organism evidence="6 7">
    <name type="scientific">Haemaphysalis longicornis</name>
    <name type="common">Bush tick</name>
    <dbReference type="NCBI Taxonomy" id="44386"/>
    <lineage>
        <taxon>Eukaryota</taxon>
        <taxon>Metazoa</taxon>
        <taxon>Ecdysozoa</taxon>
        <taxon>Arthropoda</taxon>
        <taxon>Chelicerata</taxon>
        <taxon>Arachnida</taxon>
        <taxon>Acari</taxon>
        <taxon>Parasitiformes</taxon>
        <taxon>Ixodida</taxon>
        <taxon>Ixodoidea</taxon>
        <taxon>Ixodidae</taxon>
        <taxon>Haemaphysalinae</taxon>
        <taxon>Haemaphysalis</taxon>
    </lineage>
</organism>
<dbReference type="SMART" id="SM00408">
    <property type="entry name" value="IGc2"/>
    <property type="match status" value="1"/>
</dbReference>
<evidence type="ECO:0000259" key="5">
    <source>
        <dbReference type="PROSITE" id="PS50835"/>
    </source>
</evidence>
<feature type="domain" description="Ig-like" evidence="5">
    <location>
        <begin position="166"/>
        <end position="269"/>
    </location>
</feature>
<dbReference type="PROSITE" id="PS50835">
    <property type="entry name" value="IG_LIKE"/>
    <property type="match status" value="1"/>
</dbReference>
<comment type="caution">
    <text evidence="6">The sequence shown here is derived from an EMBL/GenBank/DDBJ whole genome shotgun (WGS) entry which is preliminary data.</text>
</comment>
<dbReference type="GO" id="GO:0050808">
    <property type="term" value="P:synapse organization"/>
    <property type="evidence" value="ECO:0007669"/>
    <property type="project" value="TreeGrafter"/>
</dbReference>
<dbReference type="OrthoDB" id="6127080at2759"/>
<dbReference type="SMART" id="SM00409">
    <property type="entry name" value="IG"/>
    <property type="match status" value="1"/>
</dbReference>
<accession>A0A9J6GMP4</accession>
<reference evidence="6 7" key="1">
    <citation type="journal article" date="2020" name="Cell">
        <title>Large-Scale Comparative Analyses of Tick Genomes Elucidate Their Genetic Diversity and Vector Capacities.</title>
        <authorList>
            <consortium name="Tick Genome and Microbiome Consortium (TIGMIC)"/>
            <person name="Jia N."/>
            <person name="Wang J."/>
            <person name="Shi W."/>
            <person name="Du L."/>
            <person name="Sun Y."/>
            <person name="Zhan W."/>
            <person name="Jiang J.F."/>
            <person name="Wang Q."/>
            <person name="Zhang B."/>
            <person name="Ji P."/>
            <person name="Bell-Sakyi L."/>
            <person name="Cui X.M."/>
            <person name="Yuan T.T."/>
            <person name="Jiang B.G."/>
            <person name="Yang W.F."/>
            <person name="Lam T.T."/>
            <person name="Chang Q.C."/>
            <person name="Ding S.J."/>
            <person name="Wang X.J."/>
            <person name="Zhu J.G."/>
            <person name="Ruan X.D."/>
            <person name="Zhao L."/>
            <person name="Wei J.T."/>
            <person name="Ye R.Z."/>
            <person name="Que T.C."/>
            <person name="Du C.H."/>
            <person name="Zhou Y.H."/>
            <person name="Cheng J.X."/>
            <person name="Dai P.F."/>
            <person name="Guo W.B."/>
            <person name="Han X.H."/>
            <person name="Huang E.J."/>
            <person name="Li L.F."/>
            <person name="Wei W."/>
            <person name="Gao Y.C."/>
            <person name="Liu J.Z."/>
            <person name="Shao H.Z."/>
            <person name="Wang X."/>
            <person name="Wang C.C."/>
            <person name="Yang T.C."/>
            <person name="Huo Q.B."/>
            <person name="Li W."/>
            <person name="Chen H.Y."/>
            <person name="Chen S.E."/>
            <person name="Zhou L.G."/>
            <person name="Ni X.B."/>
            <person name="Tian J.H."/>
            <person name="Sheng Y."/>
            <person name="Liu T."/>
            <person name="Pan Y.S."/>
            <person name="Xia L.Y."/>
            <person name="Li J."/>
            <person name="Zhao F."/>
            <person name="Cao W.C."/>
        </authorList>
    </citation>
    <scope>NUCLEOTIDE SEQUENCE [LARGE SCALE GENOMIC DNA]</scope>
    <source>
        <strain evidence="6">HaeL-2018</strain>
    </source>
</reference>
<evidence type="ECO:0000256" key="4">
    <source>
        <dbReference type="SAM" id="MobiDB-lite"/>
    </source>
</evidence>
<dbReference type="InterPro" id="IPR003599">
    <property type="entry name" value="Ig_sub"/>
</dbReference>
<dbReference type="OMA" id="FTQINAI"/>
<dbReference type="PANTHER" id="PTHR45080:SF8">
    <property type="entry name" value="IG-LIKE DOMAIN-CONTAINING PROTEIN"/>
    <property type="match status" value="1"/>
</dbReference>
<gene>
    <name evidence="6" type="ORF">HPB48_009761</name>
</gene>
<dbReference type="Pfam" id="PF13927">
    <property type="entry name" value="Ig_3"/>
    <property type="match status" value="1"/>
</dbReference>
<protein>
    <recommendedName>
        <fullName evidence="5">Ig-like domain-containing protein</fullName>
    </recommendedName>
</protein>
<dbReference type="VEuPathDB" id="VectorBase:HLOH_059005"/>
<keyword evidence="2" id="KW-1015">Disulfide bond</keyword>
<dbReference type="InterPro" id="IPR050958">
    <property type="entry name" value="Cell_Adh-Cytoskel_Orgn"/>
</dbReference>
<dbReference type="AlphaFoldDB" id="A0A9J6GMP4"/>
<proteinExistence type="predicted"/>
<name>A0A9J6GMP4_HAELO</name>
<dbReference type="Gene3D" id="2.60.40.10">
    <property type="entry name" value="Immunoglobulins"/>
    <property type="match status" value="1"/>
</dbReference>
<sequence length="273" mass="30396">MTCLLGKKKQCLGLVPLLNHLQLSHTIKIISKQFGRFFTQINAIEIKTGFDFKHRVLVSAQPRRRSDELGGCSGCGGEPRGPESNGPEEQRLGGGGGGSEGVLETMSSRLLACWLAVAVALTLLLTEAQGAKGRGGKRGRGRMRSSGSARYIFYTHPKRKEYYDNPNGAQIEKASHFDYEFFLGHKIVFICVARGVPRPRITWYKDGIEIFAHPYMQSILQISEWQLEGDRIKSKLEIDPARQMDSGNYECQADNKYAIDSRTFKADFSSLGS</sequence>
<keyword evidence="7" id="KW-1185">Reference proteome</keyword>
<dbReference type="InterPro" id="IPR007110">
    <property type="entry name" value="Ig-like_dom"/>
</dbReference>
<dbReference type="EMBL" id="JABSTR010000008">
    <property type="protein sequence ID" value="KAH9376853.1"/>
    <property type="molecule type" value="Genomic_DNA"/>
</dbReference>
<dbReference type="GO" id="GO:0005886">
    <property type="term" value="C:plasma membrane"/>
    <property type="evidence" value="ECO:0007669"/>
    <property type="project" value="TreeGrafter"/>
</dbReference>
<evidence type="ECO:0000313" key="6">
    <source>
        <dbReference type="EMBL" id="KAH9376853.1"/>
    </source>
</evidence>
<dbReference type="GO" id="GO:0007156">
    <property type="term" value="P:homophilic cell adhesion via plasma membrane adhesion molecules"/>
    <property type="evidence" value="ECO:0007669"/>
    <property type="project" value="TreeGrafter"/>
</dbReference>
<dbReference type="InterPro" id="IPR036179">
    <property type="entry name" value="Ig-like_dom_sf"/>
</dbReference>
<keyword evidence="3" id="KW-0393">Immunoglobulin domain</keyword>
<keyword evidence="1" id="KW-0732">Signal</keyword>
<dbReference type="InterPro" id="IPR003598">
    <property type="entry name" value="Ig_sub2"/>
</dbReference>
<dbReference type="SUPFAM" id="SSF48726">
    <property type="entry name" value="Immunoglobulin"/>
    <property type="match status" value="1"/>
</dbReference>
<dbReference type="InterPro" id="IPR013783">
    <property type="entry name" value="Ig-like_fold"/>
</dbReference>
<dbReference type="CDD" id="cd00096">
    <property type="entry name" value="Ig"/>
    <property type="match status" value="1"/>
</dbReference>
<dbReference type="GO" id="GO:0043025">
    <property type="term" value="C:neuronal cell body"/>
    <property type="evidence" value="ECO:0007669"/>
    <property type="project" value="TreeGrafter"/>
</dbReference>
<dbReference type="GO" id="GO:0008046">
    <property type="term" value="F:axon guidance receptor activity"/>
    <property type="evidence" value="ECO:0007669"/>
    <property type="project" value="TreeGrafter"/>
</dbReference>
<dbReference type="PANTHER" id="PTHR45080">
    <property type="entry name" value="CONTACTIN 5"/>
    <property type="match status" value="1"/>
</dbReference>
<evidence type="ECO:0000256" key="3">
    <source>
        <dbReference type="ARBA" id="ARBA00023319"/>
    </source>
</evidence>
<evidence type="ECO:0000313" key="7">
    <source>
        <dbReference type="Proteomes" id="UP000821853"/>
    </source>
</evidence>